<evidence type="ECO:0000313" key="1">
    <source>
        <dbReference type="EMBL" id="KAF3535147.1"/>
    </source>
</evidence>
<sequence length="88" mass="10345">MVVVTQYHNLSYDCLFSAVSDTNIKDDEILRWLRLDKDIQLYLPPVRVMCNSPILRRPTGVIEGALWTRVYSFSQPYVSRYWSRETSA</sequence>
<dbReference type="Proteomes" id="UP000712600">
    <property type="component" value="Unassembled WGS sequence"/>
</dbReference>
<name>A0A8S9PZ68_BRACR</name>
<comment type="caution">
    <text evidence="1">The sequence shown here is derived from an EMBL/GenBank/DDBJ whole genome shotgun (WGS) entry which is preliminary data.</text>
</comment>
<evidence type="ECO:0000313" key="2">
    <source>
        <dbReference type="Proteomes" id="UP000712600"/>
    </source>
</evidence>
<organism evidence="1 2">
    <name type="scientific">Brassica cretica</name>
    <name type="common">Mustard</name>
    <dbReference type="NCBI Taxonomy" id="69181"/>
    <lineage>
        <taxon>Eukaryota</taxon>
        <taxon>Viridiplantae</taxon>
        <taxon>Streptophyta</taxon>
        <taxon>Embryophyta</taxon>
        <taxon>Tracheophyta</taxon>
        <taxon>Spermatophyta</taxon>
        <taxon>Magnoliopsida</taxon>
        <taxon>eudicotyledons</taxon>
        <taxon>Gunneridae</taxon>
        <taxon>Pentapetalae</taxon>
        <taxon>rosids</taxon>
        <taxon>malvids</taxon>
        <taxon>Brassicales</taxon>
        <taxon>Brassicaceae</taxon>
        <taxon>Brassiceae</taxon>
        <taxon>Brassica</taxon>
    </lineage>
</organism>
<proteinExistence type="predicted"/>
<accession>A0A8S9PZ68</accession>
<dbReference type="AlphaFoldDB" id="A0A8S9PZ68"/>
<protein>
    <submittedName>
        <fullName evidence="1">Uncharacterized protein</fullName>
    </submittedName>
</protein>
<dbReference type="EMBL" id="QGKX02001290">
    <property type="protein sequence ID" value="KAF3535147.1"/>
    <property type="molecule type" value="Genomic_DNA"/>
</dbReference>
<reference evidence="1" key="1">
    <citation type="submission" date="2019-12" db="EMBL/GenBank/DDBJ databases">
        <title>Genome sequencing and annotation of Brassica cretica.</title>
        <authorList>
            <person name="Studholme D.J."/>
            <person name="Sarris P."/>
        </authorList>
    </citation>
    <scope>NUCLEOTIDE SEQUENCE</scope>
    <source>
        <strain evidence="1">PFS-109/04</strain>
        <tissue evidence="1">Leaf</tissue>
    </source>
</reference>
<gene>
    <name evidence="1" type="ORF">F2Q69_00022736</name>
</gene>